<protein>
    <recommendedName>
        <fullName evidence="3">Tetratricopeptide repeat protein</fullName>
    </recommendedName>
</protein>
<sequence length="178" mass="20666">YKAIQDKHKATVDPLLLWSFLDNRDLWYGLFTAVRDIASNELEFSRAMQLLRNYSLIEDVEELASYATHPVVHRWVYHYQWQISGIDAVPNRSARDYSTMQRRLHPHAQACSRWVLGAQIERSSRGHSGYDVEFNEGGEEEVILHAIHLLSLLYADQGKLGDAEKMYERALRGYEEAL</sequence>
<accession>A0A6A6DRV5</accession>
<feature type="non-terminal residue" evidence="1">
    <location>
        <position position="178"/>
    </location>
</feature>
<dbReference type="OrthoDB" id="5346457at2759"/>
<dbReference type="AlphaFoldDB" id="A0A6A6DRV5"/>
<evidence type="ECO:0008006" key="3">
    <source>
        <dbReference type="Google" id="ProtNLM"/>
    </source>
</evidence>
<name>A0A6A6DRV5_9PEZI</name>
<proteinExistence type="predicted"/>
<evidence type="ECO:0000313" key="1">
    <source>
        <dbReference type="EMBL" id="KAF2181783.1"/>
    </source>
</evidence>
<dbReference type="EMBL" id="ML994651">
    <property type="protein sequence ID" value="KAF2181783.1"/>
    <property type="molecule type" value="Genomic_DNA"/>
</dbReference>
<dbReference type="Proteomes" id="UP000800200">
    <property type="component" value="Unassembled WGS sequence"/>
</dbReference>
<feature type="non-terminal residue" evidence="1">
    <location>
        <position position="1"/>
    </location>
</feature>
<dbReference type="Gene3D" id="1.25.40.10">
    <property type="entry name" value="Tetratricopeptide repeat domain"/>
    <property type="match status" value="1"/>
</dbReference>
<keyword evidence="2" id="KW-1185">Reference proteome</keyword>
<gene>
    <name evidence="1" type="ORF">K469DRAFT_541438</name>
</gene>
<dbReference type="InterPro" id="IPR011990">
    <property type="entry name" value="TPR-like_helical_dom_sf"/>
</dbReference>
<evidence type="ECO:0000313" key="2">
    <source>
        <dbReference type="Proteomes" id="UP000800200"/>
    </source>
</evidence>
<organism evidence="1 2">
    <name type="scientific">Zopfia rhizophila CBS 207.26</name>
    <dbReference type="NCBI Taxonomy" id="1314779"/>
    <lineage>
        <taxon>Eukaryota</taxon>
        <taxon>Fungi</taxon>
        <taxon>Dikarya</taxon>
        <taxon>Ascomycota</taxon>
        <taxon>Pezizomycotina</taxon>
        <taxon>Dothideomycetes</taxon>
        <taxon>Dothideomycetes incertae sedis</taxon>
        <taxon>Zopfiaceae</taxon>
        <taxon>Zopfia</taxon>
    </lineage>
</organism>
<reference evidence="1" key="1">
    <citation type="journal article" date="2020" name="Stud. Mycol.">
        <title>101 Dothideomycetes genomes: a test case for predicting lifestyles and emergence of pathogens.</title>
        <authorList>
            <person name="Haridas S."/>
            <person name="Albert R."/>
            <person name="Binder M."/>
            <person name="Bloem J."/>
            <person name="Labutti K."/>
            <person name="Salamov A."/>
            <person name="Andreopoulos B."/>
            <person name="Baker S."/>
            <person name="Barry K."/>
            <person name="Bills G."/>
            <person name="Bluhm B."/>
            <person name="Cannon C."/>
            <person name="Castanera R."/>
            <person name="Culley D."/>
            <person name="Daum C."/>
            <person name="Ezra D."/>
            <person name="Gonzalez J."/>
            <person name="Henrissat B."/>
            <person name="Kuo A."/>
            <person name="Liang C."/>
            <person name="Lipzen A."/>
            <person name="Lutzoni F."/>
            <person name="Magnuson J."/>
            <person name="Mondo S."/>
            <person name="Nolan M."/>
            <person name="Ohm R."/>
            <person name="Pangilinan J."/>
            <person name="Park H.-J."/>
            <person name="Ramirez L."/>
            <person name="Alfaro M."/>
            <person name="Sun H."/>
            <person name="Tritt A."/>
            <person name="Yoshinaga Y."/>
            <person name="Zwiers L.-H."/>
            <person name="Turgeon B."/>
            <person name="Goodwin S."/>
            <person name="Spatafora J."/>
            <person name="Crous P."/>
            <person name="Grigoriev I."/>
        </authorList>
    </citation>
    <scope>NUCLEOTIDE SEQUENCE</scope>
    <source>
        <strain evidence="1">CBS 207.26</strain>
    </source>
</reference>